<reference evidence="2 3" key="1">
    <citation type="journal article" date="2018" name="Sci. Rep.">
        <title>Rhizobium tumorigenes sp. nov., a novel plant tumorigenic bacterium isolated from cane gall tumors on thornless blackberry.</title>
        <authorList>
            <person name="Kuzmanovi N."/>
            <person name="Smalla K."/>
            <person name="Gronow S."/>
            <person name="PuBawska J."/>
        </authorList>
    </citation>
    <scope>NUCLEOTIDE SEQUENCE [LARGE SCALE GENOMIC DNA]</scope>
    <source>
        <strain evidence="2 3">1078</strain>
    </source>
</reference>
<dbReference type="EMBL" id="CP117255">
    <property type="protein sequence ID" value="WFR94809.1"/>
    <property type="molecule type" value="Genomic_DNA"/>
</dbReference>
<name>A0AAF1KVS3_9HYPH</name>
<feature type="region of interest" description="Disordered" evidence="1">
    <location>
        <begin position="458"/>
        <end position="537"/>
    </location>
</feature>
<gene>
    <name evidence="2" type="ORF">PR017_13435</name>
</gene>
<feature type="compositionally biased region" description="Polar residues" evidence="1">
    <location>
        <begin position="298"/>
        <end position="308"/>
    </location>
</feature>
<dbReference type="AlphaFoldDB" id="A0AAF1KVS3"/>
<reference evidence="3" key="2">
    <citation type="journal article" date="2023" name="MicrobiologyOpen">
        <title>Genomics of the tumorigenes clade of the family Rhizobiaceae and description of Rhizobium rhododendri sp. nov.</title>
        <authorList>
            <person name="Kuzmanovic N."/>
            <person name="diCenzo G.C."/>
            <person name="Bunk B."/>
            <person name="Sproeer C."/>
            <person name="Fruehling A."/>
            <person name="Neumann-Schaal M."/>
            <person name="Overmann J."/>
            <person name="Smalla K."/>
        </authorList>
    </citation>
    <scope>NUCLEOTIDE SEQUENCE [LARGE SCALE GENOMIC DNA]</scope>
    <source>
        <strain evidence="3">1078</strain>
    </source>
</reference>
<feature type="compositionally biased region" description="Acidic residues" evidence="1">
    <location>
        <begin position="473"/>
        <end position="490"/>
    </location>
</feature>
<accession>A0AAF1KVS3</accession>
<sequence length="537" mass="54912">MLPPVAAVTSASPVAPQREVAVVSEMLSGISAEPDAAVALSLAANAGVEGKLNILLLNARARMLDSLFAVIDAVSQSLALPQAPGESKATYALRLADTMTELPPKQMAALQQQLAAKGQTAPLALVAAALHDPAGAEAAQLIAYLEVVRYKEKDLATKSVVASYGQNNSQADTAAAALPLPARNGATQTAALPTTVPPQPGQPAAPTSAATAPADIVQLQPPETTVDPHPPETATIALKDPTDPQLRNPSVPAATAQPTTAPANTPAAQAPQAPQAQTAAAPAPSADPTKTAVPTLTPDESTPRANQQIRSDIKEGLKAVFDRLVQATGTDLLQTLAEAAPLADKAIAQALIADMIDGTELQNLPVPGAATAPDRTPPLANAIPVSLTPQTVAEEQALAVAVANGQSDQPEAAPPLPLQHSPAAIPPGLAVAFVTVPYAPGDDVVKNKEALRIDRVDAVDDDEHEYPGHQPQEDAEPEEEPETPAEEALDMLEAGPNSEASAGLPPVSRSSLTALPSPPSTEPVPSAGYELYQRMGA</sequence>
<evidence type="ECO:0000313" key="2">
    <source>
        <dbReference type="EMBL" id="WFR94809.1"/>
    </source>
</evidence>
<dbReference type="Proteomes" id="UP000249499">
    <property type="component" value="Chromosome"/>
</dbReference>
<protein>
    <submittedName>
        <fullName evidence="2">Uncharacterized protein</fullName>
    </submittedName>
</protein>
<feature type="region of interest" description="Disordered" evidence="1">
    <location>
        <begin position="190"/>
        <end position="308"/>
    </location>
</feature>
<organism evidence="2 3">
    <name type="scientific">Rhizobium tumorigenes</name>
    <dbReference type="NCBI Taxonomy" id="2041385"/>
    <lineage>
        <taxon>Bacteria</taxon>
        <taxon>Pseudomonadati</taxon>
        <taxon>Pseudomonadota</taxon>
        <taxon>Alphaproteobacteria</taxon>
        <taxon>Hyphomicrobiales</taxon>
        <taxon>Rhizobiaceae</taxon>
        <taxon>Rhizobium/Agrobacterium group</taxon>
        <taxon>Rhizobium</taxon>
    </lineage>
</organism>
<dbReference type="RefSeq" id="WP_133255601.1">
    <property type="nucleotide sequence ID" value="NZ_CP117255.1"/>
</dbReference>
<proteinExistence type="predicted"/>
<keyword evidence="3" id="KW-1185">Reference proteome</keyword>
<feature type="compositionally biased region" description="Low complexity" evidence="1">
    <location>
        <begin position="252"/>
        <end position="292"/>
    </location>
</feature>
<feature type="compositionally biased region" description="Low complexity" evidence="1">
    <location>
        <begin position="204"/>
        <end position="214"/>
    </location>
</feature>
<evidence type="ECO:0000256" key="1">
    <source>
        <dbReference type="SAM" id="MobiDB-lite"/>
    </source>
</evidence>
<dbReference type="KEGG" id="rtu:PR017_13435"/>
<evidence type="ECO:0000313" key="3">
    <source>
        <dbReference type="Proteomes" id="UP000249499"/>
    </source>
</evidence>